<evidence type="ECO:0000313" key="1">
    <source>
        <dbReference type="EMBL" id="AVM24995.1"/>
    </source>
</evidence>
<dbReference type="EMBL" id="NKHG01000092">
    <property type="protein sequence ID" value="PCK20507.1"/>
    <property type="molecule type" value="Genomic_DNA"/>
</dbReference>
<organism evidence="4 6">
    <name type="scientific">Bacillus pumilus</name>
    <name type="common">Bacillus mesentericus</name>
    <dbReference type="NCBI Taxonomy" id="1408"/>
    <lineage>
        <taxon>Bacteria</taxon>
        <taxon>Bacillati</taxon>
        <taxon>Bacillota</taxon>
        <taxon>Bacilli</taxon>
        <taxon>Bacillales</taxon>
        <taxon>Bacillaceae</taxon>
        <taxon>Bacillus</taxon>
    </lineage>
</organism>
<sequence>MEVYSYRQMARDKASRIKDGMCAYAETEMMAHLIKKELKHQNLQAYEDSTDIGCWFIPVCK</sequence>
<accession>A0A063Z8X8</accession>
<dbReference type="EMBL" id="JXCL01000005">
    <property type="protein sequence ID" value="KIL24851.1"/>
    <property type="molecule type" value="Genomic_DNA"/>
</dbReference>
<evidence type="ECO:0000313" key="2">
    <source>
        <dbReference type="EMBL" id="KIL24851.1"/>
    </source>
</evidence>
<reference evidence="2 5" key="1">
    <citation type="submission" date="2014-12" db="EMBL/GenBank/DDBJ databases">
        <title>Draft Genome Sequences of Five Spore-Forming Food Isolates of Bacillus pumilus.</title>
        <authorList>
            <person name="de Jong A."/>
            <person name="van Heel A.J."/>
            <person name="Montalban-Lopez M."/>
            <person name="Krawczyk A.O."/>
            <person name="Berendsen E.M."/>
            <person name="Wells-Bennik M."/>
            <person name="Kuipers O.P."/>
        </authorList>
    </citation>
    <scope>NUCLEOTIDE SEQUENCE [LARGE SCALE GENOMIC DNA]</scope>
    <source>
        <strain evidence="2 5">B4127</strain>
    </source>
</reference>
<dbReference type="RefSeq" id="WP_003216400.1">
    <property type="nucleotide sequence ID" value="NZ_CANLYP010000009.1"/>
</dbReference>
<evidence type="ECO:0000313" key="3">
    <source>
        <dbReference type="EMBL" id="MDR4251920.1"/>
    </source>
</evidence>
<dbReference type="EMBL" id="CP027116">
    <property type="protein sequence ID" value="AVM24995.1"/>
    <property type="molecule type" value="Genomic_DNA"/>
</dbReference>
<dbReference type="Proteomes" id="UP000264960">
    <property type="component" value="Chromosome"/>
</dbReference>
<gene>
    <name evidence="2" type="ORF">B4127_3007</name>
    <name evidence="1" type="ORF">C5695_14500</name>
    <name evidence="4" type="ORF">CEY02_12915</name>
    <name evidence="3" type="ORF">FO508_16510</name>
</gene>
<dbReference type="InterPro" id="IPR058867">
    <property type="entry name" value="YtzJ"/>
</dbReference>
<reference evidence="4 6" key="2">
    <citation type="submission" date="2017-06" db="EMBL/GenBank/DDBJ databases">
        <title>Draft Genome Sequence of Bacillus sp Strain 36R Isolated from saline sediment at Atanasia, Sonora, Mexico.</title>
        <authorList>
            <person name="Sanchez Diaz R."/>
            <person name="Quiroz Macias M.E."/>
            <person name="Ibarra Gamez J.C."/>
            <person name="Enciso Ibarra J."/>
            <person name="Gomez Gil B."/>
            <person name="Galaviz Silva L."/>
        </authorList>
    </citation>
    <scope>NUCLEOTIDE SEQUENCE [LARGE SCALE GENOMIC DNA]</scope>
    <source>
        <strain evidence="4 6">36R_ATNSAL</strain>
    </source>
</reference>
<dbReference type="EMBL" id="VKQA01000006">
    <property type="protein sequence ID" value="MDR4251920.1"/>
    <property type="molecule type" value="Genomic_DNA"/>
</dbReference>
<protein>
    <submittedName>
        <fullName evidence="4">Uncharacterized protein</fullName>
    </submittedName>
</protein>
<evidence type="ECO:0000313" key="7">
    <source>
        <dbReference type="Proteomes" id="UP000264960"/>
    </source>
</evidence>
<evidence type="ECO:0000313" key="6">
    <source>
        <dbReference type="Proteomes" id="UP000228754"/>
    </source>
</evidence>
<reference evidence="1 7" key="3">
    <citation type="submission" date="2018-02" db="EMBL/GenBank/DDBJ databases">
        <title>The complete genome of two Bacillus pumilus strains from Cuatro Cienegas, Coahuila, Mexico.</title>
        <authorList>
            <person name="Zarza E."/>
            <person name="Alcaraz L.D."/>
            <person name="Aguilar-Salinas B."/>
            <person name="Islas A."/>
            <person name="Olmedo-Alvarez G."/>
        </authorList>
    </citation>
    <scope>NUCLEOTIDE SEQUENCE [LARGE SCALE GENOMIC DNA]</scope>
    <source>
        <strain evidence="1 7">145</strain>
    </source>
</reference>
<dbReference type="OrthoDB" id="2679903at2"/>
<dbReference type="Proteomes" id="UP000228754">
    <property type="component" value="Unassembled WGS sequence"/>
</dbReference>
<name>A0A063Z8X8_BACPU</name>
<reference evidence="3" key="4">
    <citation type="submission" date="2019-07" db="EMBL/GenBank/DDBJ databases">
        <title>Phylogenomic Reclassification of ATCC Bacillus Strains and Various Taxa within the Genus Bacillus.</title>
        <authorList>
            <person name="Riojas M.A."/>
            <person name="Frank A.M."/>
            <person name="Fenn S.L."/>
            <person name="King S."/>
            <person name="Brower S."/>
            <person name="Hazbon M.H."/>
        </authorList>
    </citation>
    <scope>NUCLEOTIDE SEQUENCE</scope>
    <source>
        <strain evidence="3">ATCC 27142</strain>
    </source>
</reference>
<dbReference type="Proteomes" id="UP001182042">
    <property type="component" value="Unassembled WGS sequence"/>
</dbReference>
<dbReference type="Pfam" id="PF26326">
    <property type="entry name" value="YtzJ"/>
    <property type="match status" value="1"/>
</dbReference>
<dbReference type="GeneID" id="61769479"/>
<proteinExistence type="predicted"/>
<evidence type="ECO:0000313" key="4">
    <source>
        <dbReference type="EMBL" id="PCK20507.1"/>
    </source>
</evidence>
<dbReference type="AlphaFoldDB" id="A0A063Z8X8"/>
<dbReference type="Proteomes" id="UP000031978">
    <property type="component" value="Unassembled WGS sequence"/>
</dbReference>
<dbReference type="KEGG" id="bpus:UP12_13145"/>
<evidence type="ECO:0000313" key="5">
    <source>
        <dbReference type="Proteomes" id="UP000031978"/>
    </source>
</evidence>